<sequence>MNDFYCVFLFSDNTTTADIISRQLPKRNLEKLYTGSNINTRHSASSLLELLHQYIKADSLVITICNDNAPNARSSTTMSIYSGRNSRSPTRQAVKSFKTPRAFCSDARNIHRHEDCPVYEDTDSSVQLALSGSW</sequence>
<accession>A0A2G5V8G0</accession>
<dbReference type="Proteomes" id="UP000230233">
    <property type="component" value="Chromosome II"/>
</dbReference>
<dbReference type="AlphaFoldDB" id="A0A2G5V8G0"/>
<evidence type="ECO:0000313" key="1">
    <source>
        <dbReference type="EMBL" id="PIC48032.1"/>
    </source>
</evidence>
<proteinExistence type="predicted"/>
<name>A0A2G5V8G0_9PELO</name>
<evidence type="ECO:0000313" key="2">
    <source>
        <dbReference type="Proteomes" id="UP000230233"/>
    </source>
</evidence>
<protein>
    <submittedName>
        <fullName evidence="1">Uncharacterized protein</fullName>
    </submittedName>
</protein>
<dbReference type="STRING" id="1611254.A0A2G5V8G0"/>
<gene>
    <name evidence="1" type="primary">Cnig_chr_II.g7164</name>
    <name evidence="1" type="ORF">B9Z55_007164</name>
</gene>
<keyword evidence="2" id="KW-1185">Reference proteome</keyword>
<comment type="caution">
    <text evidence="1">The sequence shown here is derived from an EMBL/GenBank/DDBJ whole genome shotgun (WGS) entry which is preliminary data.</text>
</comment>
<dbReference type="EMBL" id="PDUG01000002">
    <property type="protein sequence ID" value="PIC48032.1"/>
    <property type="molecule type" value="Genomic_DNA"/>
</dbReference>
<organism evidence="1 2">
    <name type="scientific">Caenorhabditis nigoni</name>
    <dbReference type="NCBI Taxonomy" id="1611254"/>
    <lineage>
        <taxon>Eukaryota</taxon>
        <taxon>Metazoa</taxon>
        <taxon>Ecdysozoa</taxon>
        <taxon>Nematoda</taxon>
        <taxon>Chromadorea</taxon>
        <taxon>Rhabditida</taxon>
        <taxon>Rhabditina</taxon>
        <taxon>Rhabditomorpha</taxon>
        <taxon>Rhabditoidea</taxon>
        <taxon>Rhabditidae</taxon>
        <taxon>Peloderinae</taxon>
        <taxon>Caenorhabditis</taxon>
    </lineage>
</organism>
<reference evidence="2" key="1">
    <citation type="submission" date="2017-10" db="EMBL/GenBank/DDBJ databases">
        <title>Rapid genome shrinkage in a self-fertile nematode reveals novel sperm competition proteins.</title>
        <authorList>
            <person name="Yin D."/>
            <person name="Schwarz E.M."/>
            <person name="Thomas C.G."/>
            <person name="Felde R.L."/>
            <person name="Korf I.F."/>
            <person name="Cutter A.D."/>
            <person name="Schartner C.M."/>
            <person name="Ralston E.J."/>
            <person name="Meyer B.J."/>
            <person name="Haag E.S."/>
        </authorList>
    </citation>
    <scope>NUCLEOTIDE SEQUENCE [LARGE SCALE GENOMIC DNA]</scope>
    <source>
        <strain evidence="2">JU1422</strain>
    </source>
</reference>